<sequence length="391" mass="43573">MRRSSRRPSLARQLSSFPQFPPTQSSLDWQRSEQAYFNRLPHIAATGTGHTRDLSNRKSCPDKPSQLCVAFHLHPQLYNMSIIQYVYNMVDEPMPALSIILIAHNMERELPRTLKSFSPAMQQGLSVDDYELIVVDNGSRRPFRQQELEPFAPNVRVLDAPDPTPSPVAAIHQGLVAANGELIGVCIDGARMASPGLLVNALAASQLHPKPVIGTLAFHLGFKVQMESVPEGYSQEVEDTLLARCDWEKDGYRLFQISSFAGSSAEGWFKLPAETNALFLKRSHWRDLNGGYDIRFRTPGGGLANLDLWHRLAEDATSGLIMLLGEATFHQVHGGVATNALESPWAEFSREYRAIRGVEYKRPVRRPLLYGAFNAESASHIEFFSSSASSR</sequence>
<evidence type="ECO:0000259" key="2">
    <source>
        <dbReference type="Pfam" id="PF00535"/>
    </source>
</evidence>
<dbReference type="SUPFAM" id="SSF53448">
    <property type="entry name" value="Nucleotide-diphospho-sugar transferases"/>
    <property type="match status" value="1"/>
</dbReference>
<dbReference type="Pfam" id="PF00535">
    <property type="entry name" value="Glycos_transf_2"/>
    <property type="match status" value="1"/>
</dbReference>
<accession>A0A8B6M588</accession>
<keyword evidence="4" id="KW-1185">Reference proteome</keyword>
<feature type="domain" description="Glycosyltransferase 2-like" evidence="2">
    <location>
        <begin position="98"/>
        <end position="185"/>
    </location>
</feature>
<evidence type="ECO:0000256" key="1">
    <source>
        <dbReference type="SAM" id="MobiDB-lite"/>
    </source>
</evidence>
<dbReference type="Gene3D" id="3.90.550.10">
    <property type="entry name" value="Spore Coat Polysaccharide Biosynthesis Protein SpsA, Chain A"/>
    <property type="match status" value="1"/>
</dbReference>
<feature type="region of interest" description="Disordered" evidence="1">
    <location>
        <begin position="1"/>
        <end position="25"/>
    </location>
</feature>
<evidence type="ECO:0000313" key="3">
    <source>
        <dbReference type="EMBL" id="VTZ49533.1"/>
    </source>
</evidence>
<dbReference type="InterPro" id="IPR001173">
    <property type="entry name" value="Glyco_trans_2-like"/>
</dbReference>
<name>A0A8B6M588_METTU</name>
<dbReference type="CDD" id="cd00761">
    <property type="entry name" value="Glyco_tranf_GTA_type"/>
    <property type="match status" value="1"/>
</dbReference>
<evidence type="ECO:0000313" key="4">
    <source>
        <dbReference type="Proteomes" id="UP000485880"/>
    </source>
</evidence>
<dbReference type="EMBL" id="CABFMQ020000073">
    <property type="protein sequence ID" value="VTZ49533.1"/>
    <property type="molecule type" value="Genomic_DNA"/>
</dbReference>
<comment type="caution">
    <text evidence="3">The sequence shown here is derived from an EMBL/GenBank/DDBJ whole genome shotgun (WGS) entry which is preliminary data.</text>
</comment>
<dbReference type="Proteomes" id="UP000485880">
    <property type="component" value="Unassembled WGS sequence"/>
</dbReference>
<feature type="compositionally biased region" description="Low complexity" evidence="1">
    <location>
        <begin position="13"/>
        <end position="25"/>
    </location>
</feature>
<gene>
    <name evidence="3" type="ORF">MPC4_170064</name>
</gene>
<dbReference type="InterPro" id="IPR029044">
    <property type="entry name" value="Nucleotide-diphossugar_trans"/>
</dbReference>
<proteinExistence type="predicted"/>
<reference evidence="3 4" key="1">
    <citation type="submission" date="2019-05" db="EMBL/GenBank/DDBJ databases">
        <authorList>
            <person name="Farhan Ul Haque M."/>
        </authorList>
    </citation>
    <scope>NUCLEOTIDE SEQUENCE [LARGE SCALE GENOMIC DNA]</scope>
    <source>
        <strain evidence="3">2</strain>
    </source>
</reference>
<organism evidence="3 4">
    <name type="scientific">Methylocella tundrae</name>
    <dbReference type="NCBI Taxonomy" id="227605"/>
    <lineage>
        <taxon>Bacteria</taxon>
        <taxon>Pseudomonadati</taxon>
        <taxon>Pseudomonadota</taxon>
        <taxon>Alphaproteobacteria</taxon>
        <taxon>Hyphomicrobiales</taxon>
        <taxon>Beijerinckiaceae</taxon>
        <taxon>Methylocella</taxon>
    </lineage>
</organism>
<protein>
    <recommendedName>
        <fullName evidence="2">Glycosyltransferase 2-like domain-containing protein</fullName>
    </recommendedName>
</protein>
<dbReference type="AlphaFoldDB" id="A0A8B6M588"/>